<dbReference type="HOGENOM" id="CLU_3112960_0_0_2"/>
<evidence type="ECO:0000313" key="2">
    <source>
        <dbReference type="Proteomes" id="UP000006469"/>
    </source>
</evidence>
<gene>
    <name evidence="1" type="ordered locus">HFX_1929</name>
</gene>
<evidence type="ECO:0000313" key="1">
    <source>
        <dbReference type="EMBL" id="AFK19624.1"/>
    </source>
</evidence>
<dbReference type="AlphaFoldDB" id="I3R5W4"/>
<sequence>MAHRILRFWTGVDRNEDVIVHCDPPGQVYGETGVIARIPFLFFENDEAGM</sequence>
<accession>I3R5W4</accession>
<name>I3R5W4_HALMT</name>
<dbReference type="KEGG" id="hme:HFX_1929"/>
<dbReference type="STRING" id="523841.HFX_1929"/>
<dbReference type="EMBL" id="CP001868">
    <property type="protein sequence ID" value="AFK19624.1"/>
    <property type="molecule type" value="Genomic_DNA"/>
</dbReference>
<proteinExistence type="predicted"/>
<dbReference type="Proteomes" id="UP000006469">
    <property type="component" value="Chromosome"/>
</dbReference>
<protein>
    <submittedName>
        <fullName evidence="1">Uncharacterized protein</fullName>
    </submittedName>
</protein>
<organism evidence="1 2">
    <name type="scientific">Haloferax mediterranei (strain ATCC 33500 / DSM 1411 / JCM 8866 / NBRC 14739 / NCIMB 2177 / R-4)</name>
    <name type="common">Halobacterium mediterranei</name>
    <dbReference type="NCBI Taxonomy" id="523841"/>
    <lineage>
        <taxon>Archaea</taxon>
        <taxon>Methanobacteriati</taxon>
        <taxon>Methanobacteriota</taxon>
        <taxon>Stenosarchaea group</taxon>
        <taxon>Halobacteria</taxon>
        <taxon>Halobacteriales</taxon>
        <taxon>Haloferacaceae</taxon>
        <taxon>Haloferax</taxon>
    </lineage>
</organism>
<reference evidence="1 2" key="1">
    <citation type="journal article" date="2012" name="J. Bacteriol.">
        <title>Complete genome sequence of the metabolically versatile halophilic archaeon Haloferax mediterranei, a poly(3-hydroxybutyrate-co-3-hydroxyvalerate) producer.</title>
        <authorList>
            <person name="Han J."/>
            <person name="Zhang F."/>
            <person name="Hou J."/>
            <person name="Liu X."/>
            <person name="Li M."/>
            <person name="Liu H."/>
            <person name="Cai L."/>
            <person name="Zhang B."/>
            <person name="Chen Y."/>
            <person name="Zhou J."/>
            <person name="Hu S."/>
            <person name="Xiang H."/>
        </authorList>
    </citation>
    <scope>NUCLEOTIDE SEQUENCE [LARGE SCALE GENOMIC DNA]</scope>
    <source>
        <strain evidence="2">ATCC 33500 / DSM 1411 / JCM 8866 / NBRC 14739 / NCIMB 2177 / R-4</strain>
    </source>
</reference>